<feature type="domain" description="C2H2-type" evidence="9">
    <location>
        <begin position="382"/>
        <end position="409"/>
    </location>
</feature>
<dbReference type="PROSITE" id="PS00028">
    <property type="entry name" value="ZINC_FINGER_C2H2_1"/>
    <property type="match status" value="1"/>
</dbReference>
<evidence type="ECO:0000256" key="8">
    <source>
        <dbReference type="SAM" id="MobiDB-lite"/>
    </source>
</evidence>
<comment type="caution">
    <text evidence="10">The sequence shown here is derived from an EMBL/GenBank/DDBJ whole genome shotgun (WGS) entry which is preliminary data.</text>
</comment>
<keyword evidence="2" id="KW-0479">Metal-binding</keyword>
<dbReference type="InterPro" id="IPR036236">
    <property type="entry name" value="Znf_C2H2_sf"/>
</dbReference>
<comment type="subcellular location">
    <subcellularLocation>
        <location evidence="1">Nucleus</location>
    </subcellularLocation>
</comment>
<sequence>MHHQRPSITITPPNAVLTQDADTNTDWELGYGLDEMFTFPPVPVGDDHTFLTSYSPSTSSPSLPLQSPTGLSSQLSGLGLTSPRETWTQMSFDSLPGGAAPGVMPNDRIQRPHIRTDFRFPSPQSAHSSADTTSASTHVSSFLPTPIDPPPYNVGTVPVNFQRRILETQYDLELGPMPTMETLCSDVNVGTLDPRTLSVTSSPRGRPNMGNSSRRRPRSWSATGVQYRAHAPSSAFPRVPHSELNSPHGVSERFQEERDVADNDVSGADDASDLHQSLLFEGSSELSGVSASAVPHRRAVSNPEIELTEGLRASRVELDVGEMTFSPVQRPIVASEDVLRASRKRRKDQNAVRFKCPECSQDFTARHNLTNHIFAHKGIKRFRCPHCDKRYTTKHVLDRHLKTAAGCKKLRMAAGLGR</sequence>
<evidence type="ECO:0000256" key="1">
    <source>
        <dbReference type="ARBA" id="ARBA00004123"/>
    </source>
</evidence>
<dbReference type="GO" id="GO:0005634">
    <property type="term" value="C:nucleus"/>
    <property type="evidence" value="ECO:0007669"/>
    <property type="project" value="UniProtKB-SubCell"/>
</dbReference>
<evidence type="ECO:0000256" key="2">
    <source>
        <dbReference type="ARBA" id="ARBA00022723"/>
    </source>
</evidence>
<feature type="region of interest" description="Disordered" evidence="8">
    <location>
        <begin position="53"/>
        <end position="80"/>
    </location>
</feature>
<keyword evidence="3" id="KW-0677">Repeat</keyword>
<evidence type="ECO:0000259" key="9">
    <source>
        <dbReference type="PROSITE" id="PS50157"/>
    </source>
</evidence>
<gene>
    <name evidence="10" type="ORF">WG66_12651</name>
</gene>
<dbReference type="GO" id="GO:0008270">
    <property type="term" value="F:zinc ion binding"/>
    <property type="evidence" value="ECO:0007669"/>
    <property type="project" value="UniProtKB-KW"/>
</dbReference>
<evidence type="ECO:0000256" key="5">
    <source>
        <dbReference type="ARBA" id="ARBA00022833"/>
    </source>
</evidence>
<evidence type="ECO:0000313" key="11">
    <source>
        <dbReference type="Proteomes" id="UP000054988"/>
    </source>
</evidence>
<protein>
    <recommendedName>
        <fullName evidence="9">C2H2-type domain-containing protein</fullName>
    </recommendedName>
</protein>
<organism evidence="10 11">
    <name type="scientific">Moniliophthora roreri</name>
    <name type="common">Frosty pod rot fungus</name>
    <name type="synonym">Monilia roreri</name>
    <dbReference type="NCBI Taxonomy" id="221103"/>
    <lineage>
        <taxon>Eukaryota</taxon>
        <taxon>Fungi</taxon>
        <taxon>Dikarya</taxon>
        <taxon>Basidiomycota</taxon>
        <taxon>Agaricomycotina</taxon>
        <taxon>Agaricomycetes</taxon>
        <taxon>Agaricomycetidae</taxon>
        <taxon>Agaricales</taxon>
        <taxon>Marasmiineae</taxon>
        <taxon>Marasmiaceae</taxon>
        <taxon>Moniliophthora</taxon>
    </lineage>
</organism>
<dbReference type="Pfam" id="PF00096">
    <property type="entry name" value="zf-C2H2"/>
    <property type="match status" value="1"/>
</dbReference>
<accession>A0A0W0FEQ2</accession>
<evidence type="ECO:0000256" key="3">
    <source>
        <dbReference type="ARBA" id="ARBA00022737"/>
    </source>
</evidence>
<dbReference type="PANTHER" id="PTHR16515:SF66">
    <property type="entry name" value="C2H2-TYPE DOMAIN-CONTAINING PROTEIN"/>
    <property type="match status" value="1"/>
</dbReference>
<evidence type="ECO:0000313" key="10">
    <source>
        <dbReference type="EMBL" id="KTB34758.1"/>
    </source>
</evidence>
<evidence type="ECO:0000256" key="6">
    <source>
        <dbReference type="ARBA" id="ARBA00023242"/>
    </source>
</evidence>
<dbReference type="Gene3D" id="3.30.160.60">
    <property type="entry name" value="Classic Zinc Finger"/>
    <property type="match status" value="1"/>
</dbReference>
<feature type="domain" description="C2H2-type" evidence="9">
    <location>
        <begin position="354"/>
        <end position="381"/>
    </location>
</feature>
<keyword evidence="5" id="KW-0862">Zinc</keyword>
<feature type="compositionally biased region" description="Low complexity" evidence="8">
    <location>
        <begin position="125"/>
        <end position="141"/>
    </location>
</feature>
<dbReference type="InterPro" id="IPR013087">
    <property type="entry name" value="Znf_C2H2_type"/>
</dbReference>
<dbReference type="SMART" id="SM00355">
    <property type="entry name" value="ZnF_C2H2"/>
    <property type="match status" value="2"/>
</dbReference>
<keyword evidence="6" id="KW-0539">Nucleus</keyword>
<feature type="region of interest" description="Disordered" evidence="8">
    <location>
        <begin position="194"/>
        <end position="270"/>
    </location>
</feature>
<dbReference type="PROSITE" id="PS50157">
    <property type="entry name" value="ZINC_FINGER_C2H2_2"/>
    <property type="match status" value="2"/>
</dbReference>
<reference evidence="10 11" key="1">
    <citation type="submission" date="2015-12" db="EMBL/GenBank/DDBJ databases">
        <title>Draft genome sequence of Moniliophthora roreri, the causal agent of frosty pod rot of cacao.</title>
        <authorList>
            <person name="Aime M.C."/>
            <person name="Diaz-Valderrama J.R."/>
            <person name="Kijpornyongpan T."/>
            <person name="Phillips-Mora W."/>
        </authorList>
    </citation>
    <scope>NUCLEOTIDE SEQUENCE [LARGE SCALE GENOMIC DNA]</scope>
    <source>
        <strain evidence="10 11">MCA 2952</strain>
    </source>
</reference>
<evidence type="ECO:0000256" key="7">
    <source>
        <dbReference type="PROSITE-ProRule" id="PRU00042"/>
    </source>
</evidence>
<dbReference type="EMBL" id="LATX01002039">
    <property type="protein sequence ID" value="KTB34758.1"/>
    <property type="molecule type" value="Genomic_DNA"/>
</dbReference>
<dbReference type="Proteomes" id="UP000054988">
    <property type="component" value="Unassembled WGS sequence"/>
</dbReference>
<feature type="region of interest" description="Disordered" evidence="8">
    <location>
        <begin position="119"/>
        <end position="144"/>
    </location>
</feature>
<dbReference type="SUPFAM" id="SSF57667">
    <property type="entry name" value="beta-beta-alpha zinc fingers"/>
    <property type="match status" value="1"/>
</dbReference>
<dbReference type="GO" id="GO:0010468">
    <property type="term" value="P:regulation of gene expression"/>
    <property type="evidence" value="ECO:0007669"/>
    <property type="project" value="TreeGrafter"/>
</dbReference>
<dbReference type="Pfam" id="PF13894">
    <property type="entry name" value="zf-C2H2_4"/>
    <property type="match status" value="1"/>
</dbReference>
<evidence type="ECO:0000256" key="4">
    <source>
        <dbReference type="ARBA" id="ARBA00022771"/>
    </source>
</evidence>
<keyword evidence="4 7" id="KW-0863">Zinc-finger</keyword>
<feature type="compositionally biased region" description="Basic and acidic residues" evidence="8">
    <location>
        <begin position="250"/>
        <end position="261"/>
    </location>
</feature>
<dbReference type="InterPro" id="IPR050331">
    <property type="entry name" value="Zinc_finger"/>
</dbReference>
<dbReference type="PANTHER" id="PTHR16515">
    <property type="entry name" value="PR DOMAIN ZINC FINGER PROTEIN"/>
    <property type="match status" value="1"/>
</dbReference>
<name>A0A0W0FEQ2_MONRR</name>
<proteinExistence type="predicted"/>
<dbReference type="AlphaFoldDB" id="A0A0W0FEQ2"/>